<dbReference type="PROSITE" id="PS51186">
    <property type="entry name" value="GNAT"/>
    <property type="match status" value="1"/>
</dbReference>
<dbReference type="InterPro" id="IPR051531">
    <property type="entry name" value="N-acetyltransferase"/>
</dbReference>
<keyword evidence="3" id="KW-1185">Reference proteome</keyword>
<dbReference type="Gene3D" id="3.40.630.30">
    <property type="match status" value="1"/>
</dbReference>
<dbReference type="EMBL" id="CP089982">
    <property type="protein sequence ID" value="WXA97032.1"/>
    <property type="molecule type" value="Genomic_DNA"/>
</dbReference>
<dbReference type="PANTHER" id="PTHR43792:SF1">
    <property type="entry name" value="N-ACETYLTRANSFERASE DOMAIN-CONTAINING PROTEIN"/>
    <property type="match status" value="1"/>
</dbReference>
<dbReference type="Pfam" id="PF13302">
    <property type="entry name" value="Acetyltransf_3"/>
    <property type="match status" value="1"/>
</dbReference>
<reference evidence="2 3" key="1">
    <citation type="submission" date="2021-12" db="EMBL/GenBank/DDBJ databases">
        <title>Discovery of the Pendulisporaceae a myxobacterial family with distinct sporulation behavior and unique specialized metabolism.</title>
        <authorList>
            <person name="Garcia R."/>
            <person name="Popoff A."/>
            <person name="Bader C.D."/>
            <person name="Loehr J."/>
            <person name="Walesch S."/>
            <person name="Walt C."/>
            <person name="Boldt J."/>
            <person name="Bunk B."/>
            <person name="Haeckl F.J.F.P.J."/>
            <person name="Gunesch A.P."/>
            <person name="Birkelbach J."/>
            <person name="Nuebel U."/>
            <person name="Pietschmann T."/>
            <person name="Bach T."/>
            <person name="Mueller R."/>
        </authorList>
    </citation>
    <scope>NUCLEOTIDE SEQUENCE [LARGE SCALE GENOMIC DNA]</scope>
    <source>
        <strain evidence="2 3">MSr12523</strain>
    </source>
</reference>
<name>A0ABZ2KEE3_9BACT</name>
<protein>
    <submittedName>
        <fullName evidence="2">GNAT family N-acetyltransferase</fullName>
    </submittedName>
</protein>
<feature type="domain" description="N-acetyltransferase" evidence="1">
    <location>
        <begin position="14"/>
        <end position="189"/>
    </location>
</feature>
<dbReference type="SUPFAM" id="SSF55729">
    <property type="entry name" value="Acyl-CoA N-acyltransferases (Nat)"/>
    <property type="match status" value="1"/>
</dbReference>
<evidence type="ECO:0000259" key="1">
    <source>
        <dbReference type="PROSITE" id="PS51186"/>
    </source>
</evidence>
<dbReference type="PANTHER" id="PTHR43792">
    <property type="entry name" value="GNAT FAMILY, PUTATIVE (AFU_ORTHOLOGUE AFUA_3G00765)-RELATED-RELATED"/>
    <property type="match status" value="1"/>
</dbReference>
<dbReference type="InterPro" id="IPR016181">
    <property type="entry name" value="Acyl_CoA_acyltransferase"/>
</dbReference>
<gene>
    <name evidence="2" type="ORF">LZC95_09315</name>
</gene>
<sequence length="189" mass="21435">MSTLRMPILETERLMIRPFVEADLEACHELLDREGGEGRSLDARKRWLEWTMASYEELDALHQPPYGDRAIVRKGEHRPIGACGLAPCILPLARLLDPTASPSDEGYTPEVGLYYALFSRQRGQGYATEVARTLADWALRNLHLARIIATTTHDNAPSKRVMERIGMRITRNPRPEPPWLQVVGILPNR</sequence>
<dbReference type="Proteomes" id="UP001379533">
    <property type="component" value="Chromosome"/>
</dbReference>
<dbReference type="RefSeq" id="WP_394847648.1">
    <property type="nucleotide sequence ID" value="NZ_CP089982.1"/>
</dbReference>
<proteinExistence type="predicted"/>
<evidence type="ECO:0000313" key="2">
    <source>
        <dbReference type="EMBL" id="WXA97032.1"/>
    </source>
</evidence>
<dbReference type="InterPro" id="IPR000182">
    <property type="entry name" value="GNAT_dom"/>
</dbReference>
<organism evidence="2 3">
    <name type="scientific">Pendulispora brunnea</name>
    <dbReference type="NCBI Taxonomy" id="2905690"/>
    <lineage>
        <taxon>Bacteria</taxon>
        <taxon>Pseudomonadati</taxon>
        <taxon>Myxococcota</taxon>
        <taxon>Myxococcia</taxon>
        <taxon>Myxococcales</taxon>
        <taxon>Sorangiineae</taxon>
        <taxon>Pendulisporaceae</taxon>
        <taxon>Pendulispora</taxon>
    </lineage>
</organism>
<accession>A0ABZ2KEE3</accession>
<evidence type="ECO:0000313" key="3">
    <source>
        <dbReference type="Proteomes" id="UP001379533"/>
    </source>
</evidence>